<comment type="caution">
    <text evidence="2">The sequence shown here is derived from an EMBL/GenBank/DDBJ whole genome shotgun (WGS) entry which is preliminary data.</text>
</comment>
<feature type="transmembrane region" description="Helical" evidence="1">
    <location>
        <begin position="279"/>
        <end position="298"/>
    </location>
</feature>
<evidence type="ECO:0000313" key="3">
    <source>
        <dbReference type="Proteomes" id="UP000188533"/>
    </source>
</evidence>
<accession>A0A1Q3EIT0</accession>
<feature type="transmembrane region" description="Helical" evidence="1">
    <location>
        <begin position="56"/>
        <end position="74"/>
    </location>
</feature>
<protein>
    <submittedName>
        <fullName evidence="2">Vacuolar triacylglycerol lipase</fullName>
    </submittedName>
</protein>
<dbReference type="EMBL" id="BDGU01000393">
    <property type="protein sequence ID" value="GAW07044.1"/>
    <property type="molecule type" value="Genomic_DNA"/>
</dbReference>
<reference evidence="2 3" key="1">
    <citation type="submission" date="2016-08" db="EMBL/GenBank/DDBJ databases">
        <authorList>
            <consortium name="Lentinula edodes genome sequencing consortium"/>
            <person name="Sakamoto Y."/>
            <person name="Nakade K."/>
            <person name="Sato S."/>
            <person name="Yoshida Y."/>
            <person name="Miyazaki K."/>
            <person name="Natsume S."/>
            <person name="Konno N."/>
        </authorList>
    </citation>
    <scope>NUCLEOTIDE SEQUENCE [LARGE SCALE GENOMIC DNA]</scope>
    <source>
        <strain evidence="2 3">NBRC 111202</strain>
    </source>
</reference>
<proteinExistence type="predicted"/>
<organism evidence="2 3">
    <name type="scientific">Lentinula edodes</name>
    <name type="common">Shiitake mushroom</name>
    <name type="synonym">Lentinus edodes</name>
    <dbReference type="NCBI Taxonomy" id="5353"/>
    <lineage>
        <taxon>Eukaryota</taxon>
        <taxon>Fungi</taxon>
        <taxon>Dikarya</taxon>
        <taxon>Basidiomycota</taxon>
        <taxon>Agaricomycotina</taxon>
        <taxon>Agaricomycetes</taxon>
        <taxon>Agaricomycetidae</taxon>
        <taxon>Agaricales</taxon>
        <taxon>Marasmiineae</taxon>
        <taxon>Omphalotaceae</taxon>
        <taxon>Lentinula</taxon>
    </lineage>
</organism>
<keyword evidence="1" id="KW-0812">Transmembrane</keyword>
<feature type="transmembrane region" description="Helical" evidence="1">
    <location>
        <begin position="168"/>
        <end position="190"/>
    </location>
</feature>
<feature type="transmembrane region" description="Helical" evidence="1">
    <location>
        <begin position="116"/>
        <end position="136"/>
    </location>
</feature>
<sequence length="356" mass="39951">MPLVSVYHFRLIIYAQDLHAHSRLRSKEREIQRIASRDFRDHGSTLPRKDIPYSSLRFFVAIYCTTLYIHFSNVSGTQHGDRHGNVMIGISSLMFFIATWHLIMNAYRMVEGYVDYALAPGGAVAYIGNLVPWHHILKDTLYATQEILGSAAAIYRCWVLWGHNWKIILFPSTLLIVNTVAGYMVCGLYSKVSPTDTVFASSLTVWIKIFYTLAVVLNIITTSLMGYRIWSTHRQSSRFATGHNNSRLLPILRILVESAALQLIIEIVLLALYCSDINAQYILLESVASIVGITFNAITIRIKFQSIRSAASRNISSNGAMHTVGSMPMRHIQVNIAKDVEEGDDGLAYTKSNSGS</sequence>
<reference evidence="2 3" key="2">
    <citation type="submission" date="2017-02" db="EMBL/GenBank/DDBJ databases">
        <title>A genome survey and senescence transcriptome analysis in Lentinula edodes.</title>
        <authorList>
            <person name="Sakamoto Y."/>
            <person name="Nakade K."/>
            <person name="Sato S."/>
            <person name="Yoshida Y."/>
            <person name="Miyazaki K."/>
            <person name="Natsume S."/>
            <person name="Konno N."/>
        </authorList>
    </citation>
    <scope>NUCLEOTIDE SEQUENCE [LARGE SCALE GENOMIC DNA]</scope>
    <source>
        <strain evidence="2 3">NBRC 111202</strain>
    </source>
</reference>
<feature type="transmembrane region" description="Helical" evidence="1">
    <location>
        <begin position="251"/>
        <end position="273"/>
    </location>
</feature>
<gene>
    <name evidence="2" type="ORF">LENED_009006</name>
</gene>
<keyword evidence="3" id="KW-1185">Reference proteome</keyword>
<name>A0A1Q3EIT0_LENED</name>
<keyword evidence="1" id="KW-0472">Membrane</keyword>
<feature type="transmembrane region" description="Helical" evidence="1">
    <location>
        <begin position="210"/>
        <end position="230"/>
    </location>
</feature>
<feature type="transmembrane region" description="Helical" evidence="1">
    <location>
        <begin position="142"/>
        <end position="161"/>
    </location>
</feature>
<feature type="transmembrane region" description="Helical" evidence="1">
    <location>
        <begin position="86"/>
        <end position="104"/>
    </location>
</feature>
<evidence type="ECO:0000313" key="2">
    <source>
        <dbReference type="EMBL" id="GAW07044.1"/>
    </source>
</evidence>
<evidence type="ECO:0000256" key="1">
    <source>
        <dbReference type="SAM" id="Phobius"/>
    </source>
</evidence>
<dbReference type="AlphaFoldDB" id="A0A1Q3EIT0"/>
<dbReference type="Proteomes" id="UP000188533">
    <property type="component" value="Unassembled WGS sequence"/>
</dbReference>
<keyword evidence="1" id="KW-1133">Transmembrane helix</keyword>